<gene>
    <name evidence="2" type="ORF">ACFQZ8_27050</name>
</gene>
<comment type="caution">
    <text evidence="2">The sequence shown here is derived from an EMBL/GenBank/DDBJ whole genome shotgun (WGS) entry which is preliminary data.</text>
</comment>
<dbReference type="InterPro" id="IPR004843">
    <property type="entry name" value="Calcineurin-like_PHP"/>
</dbReference>
<feature type="domain" description="Calcineurin-like phosphoesterase" evidence="1">
    <location>
        <begin position="17"/>
        <end position="194"/>
    </location>
</feature>
<dbReference type="PANTHER" id="PTHR43143:SF1">
    <property type="entry name" value="SERINE_THREONINE-PROTEIN PHOSPHATASE CPPED1"/>
    <property type="match status" value="1"/>
</dbReference>
<dbReference type="GO" id="GO:0016787">
    <property type="term" value="F:hydrolase activity"/>
    <property type="evidence" value="ECO:0007669"/>
    <property type="project" value="UniProtKB-KW"/>
</dbReference>
<dbReference type="Gene3D" id="3.60.21.10">
    <property type="match status" value="1"/>
</dbReference>
<proteinExistence type="predicted"/>
<feature type="non-terminal residue" evidence="2">
    <location>
        <position position="1"/>
    </location>
</feature>
<dbReference type="Proteomes" id="UP001597053">
    <property type="component" value="Unassembled WGS sequence"/>
</dbReference>
<dbReference type="InterPro" id="IPR029052">
    <property type="entry name" value="Metallo-depent_PP-like"/>
</dbReference>
<dbReference type="EMBL" id="JBHTHM010002101">
    <property type="protein sequence ID" value="MFD0787577.1"/>
    <property type="molecule type" value="Genomic_DNA"/>
</dbReference>
<accession>A0ABW3A9L8</accession>
<reference evidence="3" key="1">
    <citation type="journal article" date="2019" name="Int. J. Syst. Evol. Microbiol.">
        <title>The Global Catalogue of Microorganisms (GCM) 10K type strain sequencing project: providing services to taxonomists for standard genome sequencing and annotation.</title>
        <authorList>
            <consortium name="The Broad Institute Genomics Platform"/>
            <consortium name="The Broad Institute Genome Sequencing Center for Infectious Disease"/>
            <person name="Wu L."/>
            <person name="Ma J."/>
        </authorList>
    </citation>
    <scope>NUCLEOTIDE SEQUENCE [LARGE SCALE GENOMIC DNA]</scope>
    <source>
        <strain evidence="3">JCM 32148</strain>
    </source>
</reference>
<protein>
    <submittedName>
        <fullName evidence="2">Metallophosphoesterase family protein</fullName>
        <ecNumber evidence="2">3.1.-.-</ecNumber>
    </submittedName>
</protein>
<evidence type="ECO:0000313" key="3">
    <source>
        <dbReference type="Proteomes" id="UP001597053"/>
    </source>
</evidence>
<keyword evidence="3" id="KW-1185">Reference proteome</keyword>
<dbReference type="PANTHER" id="PTHR43143">
    <property type="entry name" value="METALLOPHOSPHOESTERASE, CALCINEURIN SUPERFAMILY"/>
    <property type="match status" value="1"/>
</dbReference>
<dbReference type="EC" id="3.1.-.-" evidence="2"/>
<dbReference type="Pfam" id="PF00149">
    <property type="entry name" value="Metallophos"/>
    <property type="match status" value="1"/>
</dbReference>
<sequence length="270" mass="29602">DSDVDAGPPRPDSPRGFALISDTHLNPAAPARTDTMRTVFQAIAERDPAAVLHCGDITDSGSPAQIALYRSTVPAELADRIRYTPGNHEVRWDVSAKEEYHRAFGSSPQSFDVCGVHVVALDPTMLLQEPGHFGGALLDWLEKDLREVRKNTPIVIFQHHPVGDAWYYADDQDRFLELVQRFDVRVVFAGHVHAEAVRPMNGLVEITLKAVKDSPHYYWAERTYDDDGAPQLVVTRVDLLATGSTTTAVATVALAGNGPAADVEPHNVHV</sequence>
<dbReference type="InterPro" id="IPR051918">
    <property type="entry name" value="STPP_CPPED1"/>
</dbReference>
<evidence type="ECO:0000313" key="2">
    <source>
        <dbReference type="EMBL" id="MFD0787577.1"/>
    </source>
</evidence>
<dbReference type="SUPFAM" id="SSF56300">
    <property type="entry name" value="Metallo-dependent phosphatases"/>
    <property type="match status" value="1"/>
</dbReference>
<evidence type="ECO:0000259" key="1">
    <source>
        <dbReference type="Pfam" id="PF00149"/>
    </source>
</evidence>
<keyword evidence="2" id="KW-0378">Hydrolase</keyword>
<name>A0ABW3A9L8_9ACTN</name>
<organism evidence="2 3">
    <name type="scientific">Micromonospora azadirachtae</name>
    <dbReference type="NCBI Taxonomy" id="1970735"/>
    <lineage>
        <taxon>Bacteria</taxon>
        <taxon>Bacillati</taxon>
        <taxon>Actinomycetota</taxon>
        <taxon>Actinomycetes</taxon>
        <taxon>Micromonosporales</taxon>
        <taxon>Micromonosporaceae</taxon>
        <taxon>Micromonospora</taxon>
    </lineage>
</organism>
<feature type="non-terminal residue" evidence="2">
    <location>
        <position position="270"/>
    </location>
</feature>